<evidence type="ECO:0000256" key="4">
    <source>
        <dbReference type="ARBA" id="ARBA00022741"/>
    </source>
</evidence>
<feature type="binding site" evidence="8">
    <location>
        <position position="189"/>
    </location>
    <ligand>
        <name>ATP</name>
        <dbReference type="ChEBI" id="CHEBI:30616"/>
    </ligand>
</feature>
<dbReference type="SUPFAM" id="SSF52540">
    <property type="entry name" value="P-loop containing nucleoside triphosphate hydrolases"/>
    <property type="match status" value="1"/>
</dbReference>
<dbReference type="PRINTS" id="PR00051">
    <property type="entry name" value="DNAA"/>
</dbReference>
<dbReference type="InterPro" id="IPR010921">
    <property type="entry name" value="Trp_repressor/repl_initiator"/>
</dbReference>
<comment type="subunit">
    <text evidence="8">Oligomerizes as a right-handed, spiral filament on DNA at oriC.</text>
</comment>
<dbReference type="SMART" id="SM00760">
    <property type="entry name" value="Bac_DnaA_C"/>
    <property type="match status" value="1"/>
</dbReference>
<dbReference type="PROSITE" id="PS01008">
    <property type="entry name" value="DNAA"/>
    <property type="match status" value="1"/>
</dbReference>
<evidence type="ECO:0000256" key="5">
    <source>
        <dbReference type="ARBA" id="ARBA00022840"/>
    </source>
</evidence>
<evidence type="ECO:0000259" key="13">
    <source>
        <dbReference type="SMART" id="SM00760"/>
    </source>
</evidence>
<reference evidence="14 15" key="1">
    <citation type="submission" date="2020-05" db="EMBL/GenBank/DDBJ databases">
        <title>Aquincola sp. isolate from soil.</title>
        <authorList>
            <person name="Han J."/>
            <person name="Kim D.-U."/>
        </authorList>
    </citation>
    <scope>NUCLEOTIDE SEQUENCE [LARGE SCALE GENOMIC DNA]</scope>
    <source>
        <strain evidence="14 15">S2</strain>
    </source>
</reference>
<dbReference type="Pfam" id="PF08299">
    <property type="entry name" value="Bac_DnaA_C"/>
    <property type="match status" value="1"/>
</dbReference>
<evidence type="ECO:0000256" key="1">
    <source>
        <dbReference type="ARBA" id="ARBA00006583"/>
    </source>
</evidence>
<dbReference type="InterPro" id="IPR013317">
    <property type="entry name" value="DnaA_dom"/>
</dbReference>
<dbReference type="RefSeq" id="WP_173125889.1">
    <property type="nucleotide sequence ID" value="NZ_JABRWJ010000006.1"/>
</dbReference>
<dbReference type="InterPro" id="IPR018312">
    <property type="entry name" value="Chromosome_initiator_DnaA_CS"/>
</dbReference>
<evidence type="ECO:0000256" key="6">
    <source>
        <dbReference type="ARBA" id="ARBA00023121"/>
    </source>
</evidence>
<comment type="caution">
    <text evidence="14">The sequence shown here is derived from an EMBL/GenBank/DDBJ whole genome shotgun (WGS) entry which is preliminary data.</text>
</comment>
<gene>
    <name evidence="8 14" type="primary">dnaA</name>
    <name evidence="14" type="ORF">HLB44_20025</name>
</gene>
<dbReference type="InterPro" id="IPR020591">
    <property type="entry name" value="Chromosome_initiator_DnaA-like"/>
</dbReference>
<protein>
    <recommendedName>
        <fullName evidence="8 9">Chromosomal replication initiator protein DnaA</fullName>
    </recommendedName>
</protein>
<dbReference type="Gene3D" id="3.40.50.300">
    <property type="entry name" value="P-loop containing nucleotide triphosphate hydrolases"/>
    <property type="match status" value="1"/>
</dbReference>
<feature type="domain" description="Chromosomal replication initiator DnaA C-terminal" evidence="13">
    <location>
        <begin position="386"/>
        <end position="455"/>
    </location>
</feature>
<evidence type="ECO:0000256" key="7">
    <source>
        <dbReference type="ARBA" id="ARBA00023125"/>
    </source>
</evidence>
<dbReference type="HAMAP" id="MF_00377">
    <property type="entry name" value="DnaA_bact"/>
    <property type="match status" value="1"/>
</dbReference>
<feature type="binding site" evidence="8">
    <location>
        <position position="186"/>
    </location>
    <ligand>
        <name>ATP</name>
        <dbReference type="ChEBI" id="CHEBI:30616"/>
    </ligand>
</feature>
<evidence type="ECO:0000256" key="9">
    <source>
        <dbReference type="NCBIfam" id="TIGR00362"/>
    </source>
</evidence>
<dbReference type="PANTHER" id="PTHR30050">
    <property type="entry name" value="CHROMOSOMAL REPLICATION INITIATOR PROTEIN DNAA"/>
    <property type="match status" value="1"/>
</dbReference>
<evidence type="ECO:0000256" key="10">
    <source>
        <dbReference type="RuleBase" id="RU000577"/>
    </source>
</evidence>
<evidence type="ECO:0000256" key="8">
    <source>
        <dbReference type="HAMAP-Rule" id="MF_00377"/>
    </source>
</evidence>
<dbReference type="SMART" id="SM00382">
    <property type="entry name" value="AAA"/>
    <property type="match status" value="1"/>
</dbReference>
<dbReference type="InterPro" id="IPR024633">
    <property type="entry name" value="DnaA_N_dom"/>
</dbReference>
<dbReference type="InterPro" id="IPR003593">
    <property type="entry name" value="AAA+_ATPase"/>
</dbReference>
<dbReference type="Proteomes" id="UP000737171">
    <property type="component" value="Unassembled WGS sequence"/>
</dbReference>
<feature type="region of interest" description="Domain III, AAA+ region" evidence="8">
    <location>
        <begin position="142"/>
        <end position="358"/>
    </location>
</feature>
<keyword evidence="3 8" id="KW-0235">DNA replication</keyword>
<keyword evidence="7 8" id="KW-0238">DNA-binding</keyword>
<proteinExistence type="inferred from homology"/>
<keyword evidence="6 8" id="KW-0446">Lipid-binding</keyword>
<keyword evidence="15" id="KW-1185">Reference proteome</keyword>
<keyword evidence="5 8" id="KW-0067">ATP-binding</keyword>
<name>A0ABX2EKY1_9BURK</name>
<dbReference type="InterPro" id="IPR013159">
    <property type="entry name" value="DnaA_C"/>
</dbReference>
<keyword evidence="4 8" id="KW-0547">Nucleotide-binding</keyword>
<dbReference type="InterPro" id="IPR001957">
    <property type="entry name" value="Chromosome_initiator_DnaA"/>
</dbReference>
<evidence type="ECO:0000256" key="2">
    <source>
        <dbReference type="ARBA" id="ARBA00022490"/>
    </source>
</evidence>
<evidence type="ECO:0000313" key="15">
    <source>
        <dbReference type="Proteomes" id="UP000737171"/>
    </source>
</evidence>
<feature type="binding site" evidence="8">
    <location>
        <position position="190"/>
    </location>
    <ligand>
        <name>ATP</name>
        <dbReference type="ChEBI" id="CHEBI:30616"/>
    </ligand>
</feature>
<feature type="binding site" evidence="8">
    <location>
        <position position="188"/>
    </location>
    <ligand>
        <name>ATP</name>
        <dbReference type="ChEBI" id="CHEBI:30616"/>
    </ligand>
</feature>
<comment type="function">
    <text evidence="8 10">Plays an essential role in the initiation and regulation of chromosomal replication. ATP-DnaA binds to the origin of replication (oriC) to initiate formation of the DNA replication initiation complex once per cell cycle. Binds the DnaA box (a 9 base pair repeat at the origin) and separates the double-stranded (ds)DNA. Forms a right-handed helical filament on oriC DNA; dsDNA binds to the exterior of the filament while single-stranded (ss)DNA is stabiized in the filament's interior. The ATP-DnaA-oriC complex binds and stabilizes one strand of the AT-rich DNA unwinding element (DUE), permitting loading of DNA polymerase. After initiation quickly degrades to an ADP-DnaA complex that is not apt for DNA replication. Binds acidic phospholipids.</text>
</comment>
<evidence type="ECO:0000256" key="11">
    <source>
        <dbReference type="RuleBase" id="RU004227"/>
    </source>
</evidence>
<evidence type="ECO:0000313" key="14">
    <source>
        <dbReference type="EMBL" id="NRF69290.1"/>
    </source>
</evidence>
<organism evidence="14 15">
    <name type="scientific">Pseudaquabacterium terrae</name>
    <dbReference type="NCBI Taxonomy" id="2732868"/>
    <lineage>
        <taxon>Bacteria</taxon>
        <taxon>Pseudomonadati</taxon>
        <taxon>Pseudomonadota</taxon>
        <taxon>Betaproteobacteria</taxon>
        <taxon>Burkholderiales</taxon>
        <taxon>Sphaerotilaceae</taxon>
        <taxon>Pseudaquabacterium</taxon>
    </lineage>
</organism>
<dbReference type="NCBIfam" id="TIGR00362">
    <property type="entry name" value="DnaA"/>
    <property type="match status" value="1"/>
</dbReference>
<dbReference type="CDD" id="cd06571">
    <property type="entry name" value="Bac_DnaA_C"/>
    <property type="match status" value="1"/>
</dbReference>
<comment type="subcellular location">
    <subcellularLocation>
        <location evidence="8">Cytoplasm</location>
    </subcellularLocation>
</comment>
<dbReference type="PANTHER" id="PTHR30050:SF2">
    <property type="entry name" value="CHROMOSOMAL REPLICATION INITIATOR PROTEIN DNAA"/>
    <property type="match status" value="1"/>
</dbReference>
<dbReference type="InterPro" id="IPR027417">
    <property type="entry name" value="P-loop_NTPase"/>
</dbReference>
<keyword evidence="2 8" id="KW-0963">Cytoplasm</keyword>
<dbReference type="EMBL" id="JABRWJ010000006">
    <property type="protein sequence ID" value="NRF69290.1"/>
    <property type="molecule type" value="Genomic_DNA"/>
</dbReference>
<evidence type="ECO:0000256" key="3">
    <source>
        <dbReference type="ARBA" id="ARBA00022705"/>
    </source>
</evidence>
<feature type="region of interest" description="Domain I, interacts with DnaA modulators" evidence="8">
    <location>
        <begin position="1"/>
        <end position="80"/>
    </location>
</feature>
<comment type="similarity">
    <text evidence="1 8 11">Belongs to the DnaA family.</text>
</comment>
<evidence type="ECO:0000259" key="12">
    <source>
        <dbReference type="SMART" id="SM00382"/>
    </source>
</evidence>
<dbReference type="SUPFAM" id="SSF48295">
    <property type="entry name" value="TrpR-like"/>
    <property type="match status" value="1"/>
</dbReference>
<dbReference type="InterPro" id="IPR038454">
    <property type="entry name" value="DnaA_N_sf"/>
</dbReference>
<dbReference type="Gene3D" id="1.10.8.60">
    <property type="match status" value="1"/>
</dbReference>
<dbReference type="Pfam" id="PF11638">
    <property type="entry name" value="DnaA_N"/>
    <property type="match status" value="1"/>
</dbReference>
<sequence length="478" mass="52892">MSLDLWQRGCERLATELPEQQFNTWIRPLPVADIVDDGGEGAVASVRVPNRFKLDWIRSQYASRIEGVLSELAGKRVRLELTLAPRDPLPARAGGAPIGQPVRAAALLNTQGFANATSVQPLGGPPNGVHGGHLPPAAHSHRLNTALTFDTLVAGRANQMARTAALHVAGAPGVMYNPLFIYGGVGLGKTHLIHAVGNALLKDRSDARVLYLHAEQFISDVVKNYQRKTFDELKAKYHSLDLLLIDDVQFFAGKDRTQEEFFNAFEALLAKRAHIIMTSDTYPKGLVDIDERLTSRFDAGLTVAIEPPELEMRVAILIRKSQAEGTEMPEDVAFFIAKNVRANVRELEGALRKVLAYSRFSHKDINIALAREALKDLLSIQNRQISVENIQKTVADFYKIKVADMYSKKRPASIAKPRQIAMYLAKELTQKSLPEIGELFGGRDHTTVLHAVRKIGGDRTKDTELNQQLHVLEQTLKG</sequence>
<feature type="domain" description="AAA+ ATPase" evidence="12">
    <location>
        <begin position="175"/>
        <end position="309"/>
    </location>
</feature>
<dbReference type="Gene3D" id="1.10.1750.10">
    <property type="match status" value="1"/>
</dbReference>
<comment type="caution">
    <text evidence="8">Lacks conserved residue(s) required for the propagation of feature annotation.</text>
</comment>
<dbReference type="Gene3D" id="3.30.300.180">
    <property type="match status" value="1"/>
</dbReference>
<dbReference type="CDD" id="cd00009">
    <property type="entry name" value="AAA"/>
    <property type="match status" value="1"/>
</dbReference>
<comment type="domain">
    <text evidence="8">Domain I is involved in oligomerization and binding regulators, domain II is flexibile and of varying length in different bacteria, domain III forms the AAA+ region, while domain IV binds dsDNA.</text>
</comment>
<dbReference type="Pfam" id="PF00308">
    <property type="entry name" value="Bac_DnaA"/>
    <property type="match status" value="1"/>
</dbReference>
<feature type="region of interest" description="Domain IV, binds dsDNA" evidence="8">
    <location>
        <begin position="359"/>
        <end position="478"/>
    </location>
</feature>
<accession>A0ABX2EKY1</accession>